<evidence type="ECO:0000256" key="1">
    <source>
        <dbReference type="ARBA" id="ARBA00004288"/>
    </source>
</evidence>
<sequence>MDLERVSEIIDSLGVIDVKYNGKSVWIERIIEATNEAEVKNLETGKDYTVDISKLKES</sequence>
<comment type="similarity">
    <text evidence="2">Belongs to the SspH family.</text>
</comment>
<dbReference type="GO" id="GO:0030436">
    <property type="term" value="P:asexual sporulation"/>
    <property type="evidence" value="ECO:0007669"/>
    <property type="project" value="InterPro"/>
</dbReference>
<dbReference type="InterPro" id="IPR012610">
    <property type="entry name" value="SASP_SspH"/>
</dbReference>
<keyword evidence="5" id="KW-1185">Reference proteome</keyword>
<dbReference type="OrthoDB" id="1683648at2"/>
<evidence type="ECO:0000313" key="5">
    <source>
        <dbReference type="Proteomes" id="UP000184310"/>
    </source>
</evidence>
<proteinExistence type="inferred from homology"/>
<protein>
    <submittedName>
        <fullName evidence="4">Small acid-soluble spore protein H (Minor)</fullName>
    </submittedName>
</protein>
<dbReference type="GO" id="GO:0042601">
    <property type="term" value="C:endospore-forming forespore"/>
    <property type="evidence" value="ECO:0007669"/>
    <property type="project" value="InterPro"/>
</dbReference>
<dbReference type="Pfam" id="PF08141">
    <property type="entry name" value="SspH"/>
    <property type="match status" value="1"/>
</dbReference>
<comment type="subcellular location">
    <subcellularLocation>
        <location evidence="1">Spore core</location>
    </subcellularLocation>
</comment>
<dbReference type="GO" id="GO:0030435">
    <property type="term" value="P:sporulation resulting in formation of a cellular spore"/>
    <property type="evidence" value="ECO:0007669"/>
    <property type="project" value="UniProtKB-KW"/>
</dbReference>
<evidence type="ECO:0000256" key="2">
    <source>
        <dbReference type="ARBA" id="ARBA00006573"/>
    </source>
</evidence>
<evidence type="ECO:0000313" key="4">
    <source>
        <dbReference type="EMBL" id="SHJ95537.1"/>
    </source>
</evidence>
<accession>A0A1M6NIN0</accession>
<gene>
    <name evidence="4" type="ORF">SAMN02745163_02918</name>
</gene>
<name>A0A1M6NIN0_9CLOT</name>
<dbReference type="STRING" id="1121302.SAMN02745163_02918"/>
<keyword evidence="3" id="KW-0749">Sporulation</keyword>
<reference evidence="4 5" key="1">
    <citation type="submission" date="2016-11" db="EMBL/GenBank/DDBJ databases">
        <authorList>
            <person name="Jaros S."/>
            <person name="Januszkiewicz K."/>
            <person name="Wedrychowicz H."/>
        </authorList>
    </citation>
    <scope>NUCLEOTIDE SEQUENCE [LARGE SCALE GENOMIC DNA]</scope>
    <source>
        <strain evidence="4 5">DSM 21758</strain>
    </source>
</reference>
<dbReference type="AlphaFoldDB" id="A0A1M6NIN0"/>
<dbReference type="EMBL" id="FQZB01000012">
    <property type="protein sequence ID" value="SHJ95537.1"/>
    <property type="molecule type" value="Genomic_DNA"/>
</dbReference>
<dbReference type="RefSeq" id="WP_072989236.1">
    <property type="nucleotide sequence ID" value="NZ_FQZB01000012.1"/>
</dbReference>
<evidence type="ECO:0000256" key="3">
    <source>
        <dbReference type="ARBA" id="ARBA00022969"/>
    </source>
</evidence>
<dbReference type="NCBIfam" id="TIGR02861">
    <property type="entry name" value="SASP_H"/>
    <property type="match status" value="1"/>
</dbReference>
<organism evidence="4 5">
    <name type="scientific">Clostridium cavendishii DSM 21758</name>
    <dbReference type="NCBI Taxonomy" id="1121302"/>
    <lineage>
        <taxon>Bacteria</taxon>
        <taxon>Bacillati</taxon>
        <taxon>Bacillota</taxon>
        <taxon>Clostridia</taxon>
        <taxon>Eubacteriales</taxon>
        <taxon>Clostridiaceae</taxon>
        <taxon>Clostridium</taxon>
    </lineage>
</organism>
<dbReference type="Proteomes" id="UP000184310">
    <property type="component" value="Unassembled WGS sequence"/>
</dbReference>